<dbReference type="Proteomes" id="UP000738359">
    <property type="component" value="Unassembled WGS sequence"/>
</dbReference>
<proteinExistence type="predicted"/>
<accession>A0A9P6JA30</accession>
<gene>
    <name evidence="1" type="ORF">BGZ70_004153</name>
</gene>
<sequence>MENTQLFRLNGEPDIKKIDCDQADGQNVVYWDDIQQLFPGVRYIMNDESLVKIMKDSSGRRATTDIQRQLATVMEHVSQSSHTLNTAAIMELINPRLVSTASVSTASAVADDPHFRDYIVADVDGLALTAGEIKSMVVEVLQNQQLMMDRLALIQRKAEAILVQNYELLEYTIPRLFIVPPETSTPWDPSSTLITRFRLRFICECGEHTRAAGSTIPHHLHLAKHEGYVISKPTAFFEKYGPFLMLMLEMLKFGANVAGIVVPALLSLKVVDTLDSTLTAVSSTTARIIKGVDYSLAYLEHHLRNTTCVNGDEDAEPSLQDRASYLNGVEGLEGTDLRQLGSFLSVNNADNLLGDLIRVTTDRGHVKWRQNFWKP</sequence>
<comment type="caution">
    <text evidence="1">The sequence shown here is derived from an EMBL/GenBank/DDBJ whole genome shotgun (WGS) entry which is preliminary data.</text>
</comment>
<dbReference type="AlphaFoldDB" id="A0A9P6JA30"/>
<keyword evidence="2" id="KW-1185">Reference proteome</keyword>
<dbReference type="OrthoDB" id="2444617at2759"/>
<name>A0A9P6JA30_MORAP</name>
<organism evidence="1 2">
    <name type="scientific">Mortierella alpina</name>
    <name type="common">Oleaginous fungus</name>
    <name type="synonym">Mortierella renispora</name>
    <dbReference type="NCBI Taxonomy" id="64518"/>
    <lineage>
        <taxon>Eukaryota</taxon>
        <taxon>Fungi</taxon>
        <taxon>Fungi incertae sedis</taxon>
        <taxon>Mucoromycota</taxon>
        <taxon>Mortierellomycotina</taxon>
        <taxon>Mortierellomycetes</taxon>
        <taxon>Mortierellales</taxon>
        <taxon>Mortierellaceae</taxon>
        <taxon>Mortierella</taxon>
    </lineage>
</organism>
<protein>
    <submittedName>
        <fullName evidence="1">Uncharacterized protein</fullName>
    </submittedName>
</protein>
<dbReference type="EMBL" id="JAAAHY010000223">
    <property type="protein sequence ID" value="KAF9965767.1"/>
    <property type="molecule type" value="Genomic_DNA"/>
</dbReference>
<evidence type="ECO:0000313" key="1">
    <source>
        <dbReference type="EMBL" id="KAF9965767.1"/>
    </source>
</evidence>
<reference evidence="1" key="1">
    <citation type="journal article" date="2020" name="Fungal Divers.">
        <title>Resolving the Mortierellaceae phylogeny through synthesis of multi-gene phylogenetics and phylogenomics.</title>
        <authorList>
            <person name="Vandepol N."/>
            <person name="Liber J."/>
            <person name="Desiro A."/>
            <person name="Na H."/>
            <person name="Kennedy M."/>
            <person name="Barry K."/>
            <person name="Grigoriev I.V."/>
            <person name="Miller A.N."/>
            <person name="O'Donnell K."/>
            <person name="Stajich J.E."/>
            <person name="Bonito G."/>
        </authorList>
    </citation>
    <scope>NUCLEOTIDE SEQUENCE</scope>
    <source>
        <strain evidence="1">CK1249</strain>
    </source>
</reference>
<evidence type="ECO:0000313" key="2">
    <source>
        <dbReference type="Proteomes" id="UP000738359"/>
    </source>
</evidence>